<dbReference type="EMBL" id="JARBJD010000095">
    <property type="protein sequence ID" value="KAK2953135.1"/>
    <property type="molecule type" value="Genomic_DNA"/>
</dbReference>
<reference evidence="3 4" key="1">
    <citation type="journal article" date="2022" name="bioRxiv">
        <title>Genomics of Preaxostyla Flagellates Illuminates Evolutionary Transitions and the Path Towards Mitochondrial Loss.</title>
        <authorList>
            <person name="Novak L.V.F."/>
            <person name="Treitli S.C."/>
            <person name="Pyrih J."/>
            <person name="Halakuc P."/>
            <person name="Pipaliya S.V."/>
            <person name="Vacek V."/>
            <person name="Brzon O."/>
            <person name="Soukal P."/>
            <person name="Eme L."/>
            <person name="Dacks J.B."/>
            <person name="Karnkowska A."/>
            <person name="Elias M."/>
            <person name="Hampl V."/>
        </authorList>
    </citation>
    <scope>NUCLEOTIDE SEQUENCE [LARGE SCALE GENOMIC DNA]</scope>
    <source>
        <strain evidence="3">NAU3</strain>
        <tissue evidence="3">Gut</tissue>
    </source>
</reference>
<dbReference type="PANTHER" id="PTHR10643">
    <property type="entry name" value="KINETOCHORE PROTEIN NDC80"/>
    <property type="match status" value="1"/>
</dbReference>
<feature type="coiled-coil region" evidence="1">
    <location>
        <begin position="541"/>
        <end position="593"/>
    </location>
</feature>
<dbReference type="Gene3D" id="1.10.287.1490">
    <property type="match status" value="1"/>
</dbReference>
<name>A0ABQ9XNQ6_9EUKA</name>
<feature type="region of interest" description="Disordered" evidence="2">
    <location>
        <begin position="1"/>
        <end position="40"/>
    </location>
</feature>
<organism evidence="3 4">
    <name type="scientific">Blattamonas nauphoetae</name>
    <dbReference type="NCBI Taxonomy" id="2049346"/>
    <lineage>
        <taxon>Eukaryota</taxon>
        <taxon>Metamonada</taxon>
        <taxon>Preaxostyla</taxon>
        <taxon>Oxymonadida</taxon>
        <taxon>Blattamonas</taxon>
    </lineage>
</organism>
<evidence type="ECO:0000313" key="3">
    <source>
        <dbReference type="EMBL" id="KAK2953135.1"/>
    </source>
</evidence>
<accession>A0ABQ9XNQ6</accession>
<evidence type="ECO:0000256" key="1">
    <source>
        <dbReference type="SAM" id="Coils"/>
    </source>
</evidence>
<feature type="compositionally biased region" description="Polar residues" evidence="2">
    <location>
        <begin position="1"/>
        <end position="10"/>
    </location>
</feature>
<dbReference type="InterPro" id="IPR005550">
    <property type="entry name" value="Kinetochore_Ndc80"/>
</dbReference>
<keyword evidence="1" id="KW-0175">Coiled coil</keyword>
<proteinExistence type="predicted"/>
<feature type="coiled-coil region" evidence="1">
    <location>
        <begin position="330"/>
        <end position="392"/>
    </location>
</feature>
<comment type="caution">
    <text evidence="3">The sequence shown here is derived from an EMBL/GenBank/DDBJ whole genome shotgun (WGS) entry which is preliminary data.</text>
</comment>
<dbReference type="PANTHER" id="PTHR10643:SF2">
    <property type="entry name" value="KINETOCHORE PROTEIN NDC80 HOMOLOG"/>
    <property type="match status" value="1"/>
</dbReference>
<keyword evidence="4" id="KW-1185">Reference proteome</keyword>
<evidence type="ECO:0000313" key="4">
    <source>
        <dbReference type="Proteomes" id="UP001281761"/>
    </source>
</evidence>
<sequence>MNQSDRSSTFGGRRTTAVRQSLAPLSLEGRKTNVRKTTLVNARDTRPTTVGRGPTVAKQTQSANVDPKDVDEAKRTITEYVKSTELKVSMTTKNKQTTPDFDKMPFNDICKIAEHAIQDSFEDFSFNPNPKPVAKGRQNDNLEQSLTVYKKILQYFDFPYYSKVEQHLQASKKGMAYLNSQAKNWIVYSLGFIVDAGQSLQDDEILPDRRQTRFTSHTAMPTTTTPFGGKRYMSTPTRMGTLRFQTQYNPSDEEDEIELISVEDFFHWNSSGFLRFLSHEEDHAQPFLNFLDSQHQAKMQVLEADSEKIMKETENLFIACKEMENDAGHLDSTEQNLRRIIGAVQDLKEKTTTFETQISKFTEGISAFHSKIQLLDNRKKELNALIRELELTVTQQPFTREDVESMSKECDSLANTLSTQKYDQHKTERRLADLQSETADTLKDLSELKERVNRMGVALKMTPIRAKNSGQRDLSVNISERLVPKVGVVGEFWKHPVVLGKLEEIKAQAVAVKLAYSEQKPHKFKAMTNETTELSNDELRTHRLRDQKTKLDEKIEAYTNQKSQSVEFVEKKVKELGQRKIELEHKFENKTRKVKGMEDSSAEALTLIHERIQKRQQERAEEIKLEEQRTRRCLSIIQKTADTLENNNDNLKLYTAQKQQEVRSLITQQIALPGRGH</sequence>
<gene>
    <name evidence="3" type="ORF">BLNAU_11921</name>
</gene>
<protein>
    <submittedName>
        <fullName evidence="3">Uncharacterized protein</fullName>
    </submittedName>
</protein>
<dbReference type="Proteomes" id="UP001281761">
    <property type="component" value="Unassembled WGS sequence"/>
</dbReference>
<evidence type="ECO:0000256" key="2">
    <source>
        <dbReference type="SAM" id="MobiDB-lite"/>
    </source>
</evidence>